<organism evidence="3">
    <name type="scientific">Drosophila mojavensis</name>
    <name type="common">Fruit fly</name>
    <dbReference type="NCBI Taxonomy" id="7230"/>
    <lineage>
        <taxon>Eukaryota</taxon>
        <taxon>Metazoa</taxon>
        <taxon>Ecdysozoa</taxon>
        <taxon>Arthropoda</taxon>
        <taxon>Hexapoda</taxon>
        <taxon>Insecta</taxon>
        <taxon>Pterygota</taxon>
        <taxon>Neoptera</taxon>
        <taxon>Endopterygota</taxon>
        <taxon>Diptera</taxon>
        <taxon>Brachycera</taxon>
        <taxon>Muscomorpha</taxon>
        <taxon>Ephydroidea</taxon>
        <taxon>Drosophilidae</taxon>
        <taxon>Drosophila</taxon>
    </lineage>
</organism>
<feature type="signal peptide" evidence="1">
    <location>
        <begin position="1"/>
        <end position="18"/>
    </location>
</feature>
<dbReference type="EMBL" id="DQ079247">
    <property type="protein sequence ID" value="AAZ42731.1"/>
    <property type="molecule type" value="Genomic_DNA"/>
</dbReference>
<sequence>MKWILLLPFVIAIATANSQQDPPDCCFDGYGCPHVFCPKSRGK</sequence>
<dbReference type="AlphaFoldDB" id="Q2VKC2"/>
<protein>
    <submittedName>
        <fullName evidence="3">Acp25</fullName>
    </submittedName>
</protein>
<evidence type="ECO:0000313" key="2">
    <source>
        <dbReference type="EMBL" id="AAZ42731.1"/>
    </source>
</evidence>
<name>Q2VKC2_DROMO</name>
<accession>Q2VKC2</accession>
<keyword evidence="1" id="KW-0732">Signal</keyword>
<proteinExistence type="predicted"/>
<evidence type="ECO:0000256" key="1">
    <source>
        <dbReference type="SAM" id="SignalP"/>
    </source>
</evidence>
<dbReference type="EMBL" id="DQ079249">
    <property type="protein sequence ID" value="AAZ42733.1"/>
    <property type="molecule type" value="Genomic_DNA"/>
</dbReference>
<evidence type="ECO:0000313" key="3">
    <source>
        <dbReference type="EMBL" id="AAZ42733.1"/>
    </source>
</evidence>
<gene>
    <name evidence="3" type="primary">Acp24</name>
</gene>
<feature type="chain" id="PRO_5014104371" evidence="1">
    <location>
        <begin position="19"/>
        <end position="43"/>
    </location>
</feature>
<reference evidence="3" key="1">
    <citation type="journal article" date="2005" name="Genetics">
        <title>Molecular population genetics of accessory gland protein genes and testis-expressed genes in Drosophila mojavensis and D. arizonae.</title>
        <authorList>
            <person name="Wagstaff B.J."/>
            <person name="Begun D.J."/>
        </authorList>
    </citation>
    <scope>NUCLEOTIDE SEQUENCE</scope>
    <source>
        <strain evidence="2">15081-1351.12</strain>
        <strain evidence="3">15081-1352.00</strain>
    </source>
</reference>